<dbReference type="EMBL" id="JASCZI010091104">
    <property type="protein sequence ID" value="MED6148980.1"/>
    <property type="molecule type" value="Genomic_DNA"/>
</dbReference>
<accession>A0ABU6TJM3</accession>
<organism evidence="2 3">
    <name type="scientific">Stylosanthes scabra</name>
    <dbReference type="NCBI Taxonomy" id="79078"/>
    <lineage>
        <taxon>Eukaryota</taxon>
        <taxon>Viridiplantae</taxon>
        <taxon>Streptophyta</taxon>
        <taxon>Embryophyta</taxon>
        <taxon>Tracheophyta</taxon>
        <taxon>Spermatophyta</taxon>
        <taxon>Magnoliopsida</taxon>
        <taxon>eudicotyledons</taxon>
        <taxon>Gunneridae</taxon>
        <taxon>Pentapetalae</taxon>
        <taxon>rosids</taxon>
        <taxon>fabids</taxon>
        <taxon>Fabales</taxon>
        <taxon>Fabaceae</taxon>
        <taxon>Papilionoideae</taxon>
        <taxon>50 kb inversion clade</taxon>
        <taxon>dalbergioids sensu lato</taxon>
        <taxon>Dalbergieae</taxon>
        <taxon>Pterocarpus clade</taxon>
        <taxon>Stylosanthes</taxon>
    </lineage>
</organism>
<feature type="compositionally biased region" description="Polar residues" evidence="1">
    <location>
        <begin position="103"/>
        <end position="117"/>
    </location>
</feature>
<feature type="region of interest" description="Disordered" evidence="1">
    <location>
        <begin position="103"/>
        <end position="133"/>
    </location>
</feature>
<feature type="region of interest" description="Disordered" evidence="1">
    <location>
        <begin position="23"/>
        <end position="62"/>
    </location>
</feature>
<reference evidence="2 3" key="1">
    <citation type="journal article" date="2023" name="Plants (Basel)">
        <title>Bridging the Gap: Combining Genomics and Transcriptomics Approaches to Understand Stylosanthes scabra, an Orphan Legume from the Brazilian Caatinga.</title>
        <authorList>
            <person name="Ferreira-Neto J.R.C."/>
            <person name="da Silva M.D."/>
            <person name="Binneck E."/>
            <person name="de Melo N.F."/>
            <person name="da Silva R.H."/>
            <person name="de Melo A.L.T.M."/>
            <person name="Pandolfi V."/>
            <person name="Bustamante F.O."/>
            <person name="Brasileiro-Vidal A.C."/>
            <person name="Benko-Iseppon A.M."/>
        </authorList>
    </citation>
    <scope>NUCLEOTIDE SEQUENCE [LARGE SCALE GENOMIC DNA]</scope>
    <source>
        <tissue evidence="2">Leaves</tissue>
    </source>
</reference>
<evidence type="ECO:0000313" key="3">
    <source>
        <dbReference type="Proteomes" id="UP001341840"/>
    </source>
</evidence>
<evidence type="ECO:0000313" key="2">
    <source>
        <dbReference type="EMBL" id="MED6148980.1"/>
    </source>
</evidence>
<sequence length="133" mass="13845">MGSVLQGSSAPTTFIYRRGLQPVTRGTPTAHPPAPVTWGTPTAHSPGPVTRGHAASPPLWPNGMPLSRVTLLQPVTPPPPPARHTCTCGVPCPIGASLSLHPPTTSASSIPCGTGSTLPRPDHPRHYTDCSKW</sequence>
<dbReference type="Proteomes" id="UP001341840">
    <property type="component" value="Unassembled WGS sequence"/>
</dbReference>
<comment type="caution">
    <text evidence="2">The sequence shown here is derived from an EMBL/GenBank/DDBJ whole genome shotgun (WGS) entry which is preliminary data.</text>
</comment>
<keyword evidence="3" id="KW-1185">Reference proteome</keyword>
<evidence type="ECO:0000256" key="1">
    <source>
        <dbReference type="SAM" id="MobiDB-lite"/>
    </source>
</evidence>
<gene>
    <name evidence="2" type="ORF">PIB30_058082</name>
</gene>
<name>A0ABU6TJM3_9FABA</name>
<feature type="compositionally biased region" description="Basic and acidic residues" evidence="1">
    <location>
        <begin position="120"/>
        <end position="133"/>
    </location>
</feature>
<protein>
    <submittedName>
        <fullName evidence="2">Uncharacterized protein</fullName>
    </submittedName>
</protein>
<proteinExistence type="predicted"/>